<name>A0A343C511_9CUCU</name>
<comment type="subunit">
    <text evidence="3">F-type ATPases have 2 components, CF(1) - the catalytic core - and CF(0) - the membrane proton channel.</text>
</comment>
<dbReference type="Pfam" id="PF00895">
    <property type="entry name" value="ATP-synt_8"/>
    <property type="match status" value="1"/>
</dbReference>
<geneLocation type="mitochondrion" evidence="14"/>
<accession>A0A343C511</accession>
<evidence type="ECO:0000256" key="7">
    <source>
        <dbReference type="ARBA" id="ARBA00022781"/>
    </source>
</evidence>
<dbReference type="AlphaFoldDB" id="A0A343C511"/>
<keyword evidence="6 12" id="KW-0812">Transmembrane</keyword>
<keyword evidence="10 12" id="KW-0496">Mitochondrion</keyword>
<evidence type="ECO:0000256" key="8">
    <source>
        <dbReference type="ARBA" id="ARBA00022989"/>
    </source>
</evidence>
<dbReference type="GO" id="GO:0015078">
    <property type="term" value="F:proton transmembrane transporter activity"/>
    <property type="evidence" value="ECO:0007669"/>
    <property type="project" value="InterPro"/>
</dbReference>
<dbReference type="EMBL" id="KX087326">
    <property type="protein sequence ID" value="ARH55117.1"/>
    <property type="molecule type" value="Genomic_DNA"/>
</dbReference>
<evidence type="ECO:0000256" key="4">
    <source>
        <dbReference type="ARBA" id="ARBA00022448"/>
    </source>
</evidence>
<comment type="similarity">
    <text evidence="2 12">Belongs to the ATPase protein 8 family.</text>
</comment>
<dbReference type="GO" id="GO:0031966">
    <property type="term" value="C:mitochondrial membrane"/>
    <property type="evidence" value="ECO:0007669"/>
    <property type="project" value="UniProtKB-SubCell"/>
</dbReference>
<evidence type="ECO:0000313" key="14">
    <source>
        <dbReference type="EMBL" id="ARH55117.1"/>
    </source>
</evidence>
<feature type="transmembrane region" description="Helical" evidence="13">
    <location>
        <begin position="12"/>
        <end position="33"/>
    </location>
</feature>
<keyword evidence="4 12" id="KW-0813">Transport</keyword>
<evidence type="ECO:0000256" key="5">
    <source>
        <dbReference type="ARBA" id="ARBA00022547"/>
    </source>
</evidence>
<evidence type="ECO:0000256" key="2">
    <source>
        <dbReference type="ARBA" id="ARBA00008892"/>
    </source>
</evidence>
<evidence type="ECO:0000256" key="1">
    <source>
        <dbReference type="ARBA" id="ARBA00004304"/>
    </source>
</evidence>
<dbReference type="GO" id="GO:0045259">
    <property type="term" value="C:proton-transporting ATP synthase complex"/>
    <property type="evidence" value="ECO:0007669"/>
    <property type="project" value="UniProtKB-KW"/>
</dbReference>
<evidence type="ECO:0000256" key="10">
    <source>
        <dbReference type="ARBA" id="ARBA00023128"/>
    </source>
</evidence>
<evidence type="ECO:0000256" key="9">
    <source>
        <dbReference type="ARBA" id="ARBA00023065"/>
    </source>
</evidence>
<comment type="subcellular location">
    <subcellularLocation>
        <location evidence="1 12">Mitochondrion membrane</location>
        <topology evidence="1 12">Single-pass membrane protein</topology>
    </subcellularLocation>
</comment>
<keyword evidence="11 13" id="KW-0472">Membrane</keyword>
<sequence length="51" mass="6246">MPQMSPLNWLSLMIISTIMLYLFLTTNYFNLLYNSNNKKSIKEKMKINWKW</sequence>
<proteinExistence type="inferred from homology"/>
<keyword evidence="5 12" id="KW-0138">CF(0)</keyword>
<organism evidence="14">
    <name type="scientific">Orthocis pygmaeus</name>
    <dbReference type="NCBI Taxonomy" id="433259"/>
    <lineage>
        <taxon>Eukaryota</taxon>
        <taxon>Metazoa</taxon>
        <taxon>Ecdysozoa</taxon>
        <taxon>Arthropoda</taxon>
        <taxon>Hexapoda</taxon>
        <taxon>Insecta</taxon>
        <taxon>Pterygota</taxon>
        <taxon>Neoptera</taxon>
        <taxon>Endopterygota</taxon>
        <taxon>Coleoptera</taxon>
        <taxon>Polyphaga</taxon>
        <taxon>Cucujiformia</taxon>
        <taxon>Ciidae</taxon>
        <taxon>Ciinae</taxon>
        <taxon>Orthocis</taxon>
    </lineage>
</organism>
<reference evidence="14" key="1">
    <citation type="submission" date="2016-04" db="EMBL/GenBank/DDBJ databases">
        <title>Mitochondria of beetle species.</title>
        <authorList>
            <person name="Hunter A."/>
            <person name="Moriniere J."/>
            <person name="Tang P."/>
            <person name="Linard B."/>
            <person name="Crampton-Platt A."/>
            <person name="Vogler A.P."/>
        </authorList>
    </citation>
    <scope>NUCLEOTIDE SEQUENCE</scope>
</reference>
<dbReference type="GO" id="GO:0015986">
    <property type="term" value="P:proton motive force-driven ATP synthesis"/>
    <property type="evidence" value="ECO:0007669"/>
    <property type="project" value="InterPro"/>
</dbReference>
<evidence type="ECO:0000256" key="3">
    <source>
        <dbReference type="ARBA" id="ARBA00011291"/>
    </source>
</evidence>
<evidence type="ECO:0000256" key="13">
    <source>
        <dbReference type="SAM" id="Phobius"/>
    </source>
</evidence>
<dbReference type="InterPro" id="IPR001421">
    <property type="entry name" value="ATP8_metazoa"/>
</dbReference>
<protein>
    <recommendedName>
        <fullName evidence="12">ATP synthase complex subunit 8</fullName>
    </recommendedName>
</protein>
<keyword evidence="9 12" id="KW-0406">Ion transport</keyword>
<gene>
    <name evidence="14" type="primary">atp8</name>
</gene>
<keyword evidence="8 13" id="KW-1133">Transmembrane helix</keyword>
<evidence type="ECO:0000256" key="6">
    <source>
        <dbReference type="ARBA" id="ARBA00022692"/>
    </source>
</evidence>
<evidence type="ECO:0000256" key="12">
    <source>
        <dbReference type="RuleBase" id="RU003661"/>
    </source>
</evidence>
<evidence type="ECO:0000256" key="11">
    <source>
        <dbReference type="ARBA" id="ARBA00023136"/>
    </source>
</evidence>
<keyword evidence="7 12" id="KW-0375">Hydrogen ion transport</keyword>